<feature type="domain" description="SIS" evidence="5">
    <location>
        <begin position="124"/>
        <end position="264"/>
    </location>
</feature>
<evidence type="ECO:0000259" key="4">
    <source>
        <dbReference type="PROSITE" id="PS51071"/>
    </source>
</evidence>
<dbReference type="InterPro" id="IPR047640">
    <property type="entry name" value="RpiR-like"/>
</dbReference>
<keyword evidence="7" id="KW-1185">Reference proteome</keyword>
<dbReference type="PANTHER" id="PTHR30514">
    <property type="entry name" value="GLUCOKINASE"/>
    <property type="match status" value="1"/>
</dbReference>
<protein>
    <submittedName>
        <fullName evidence="6">Als operon repressor</fullName>
    </submittedName>
</protein>
<dbReference type="EMBL" id="UAPV01000001">
    <property type="protein sequence ID" value="SPT70199.1"/>
    <property type="molecule type" value="Genomic_DNA"/>
</dbReference>
<dbReference type="InterPro" id="IPR035472">
    <property type="entry name" value="RpiR-like_SIS"/>
</dbReference>
<evidence type="ECO:0000256" key="1">
    <source>
        <dbReference type="ARBA" id="ARBA00023015"/>
    </source>
</evidence>
<proteinExistence type="predicted"/>
<dbReference type="Proteomes" id="UP000250086">
    <property type="component" value="Unassembled WGS sequence"/>
</dbReference>
<feature type="domain" description="HTH rpiR-type" evidence="4">
    <location>
        <begin position="1"/>
        <end position="77"/>
    </location>
</feature>
<dbReference type="Pfam" id="PF01418">
    <property type="entry name" value="HTH_6"/>
    <property type="match status" value="1"/>
</dbReference>
<evidence type="ECO:0000259" key="5">
    <source>
        <dbReference type="PROSITE" id="PS51464"/>
    </source>
</evidence>
<dbReference type="SUPFAM" id="SSF46689">
    <property type="entry name" value="Homeodomain-like"/>
    <property type="match status" value="1"/>
</dbReference>
<keyword evidence="1" id="KW-0805">Transcription regulation</keyword>
<keyword evidence="3" id="KW-0804">Transcription</keyword>
<dbReference type="SUPFAM" id="SSF53697">
    <property type="entry name" value="SIS domain"/>
    <property type="match status" value="1"/>
</dbReference>
<organism evidence="6 7">
    <name type="scientific">Anaerobiospirillum thomasii</name>
    <dbReference type="NCBI Taxonomy" id="179995"/>
    <lineage>
        <taxon>Bacteria</taxon>
        <taxon>Pseudomonadati</taxon>
        <taxon>Pseudomonadota</taxon>
        <taxon>Gammaproteobacteria</taxon>
        <taxon>Aeromonadales</taxon>
        <taxon>Succinivibrionaceae</taxon>
        <taxon>Anaerobiospirillum</taxon>
    </lineage>
</organism>
<dbReference type="Gene3D" id="1.10.10.10">
    <property type="entry name" value="Winged helix-like DNA-binding domain superfamily/Winged helix DNA-binding domain"/>
    <property type="match status" value="1"/>
</dbReference>
<reference evidence="6 7" key="1">
    <citation type="submission" date="2018-06" db="EMBL/GenBank/DDBJ databases">
        <authorList>
            <consortium name="Pathogen Informatics"/>
            <person name="Doyle S."/>
        </authorList>
    </citation>
    <scope>NUCLEOTIDE SEQUENCE [LARGE SCALE GENOMIC DNA]</scope>
    <source>
        <strain evidence="6 7">NCTC13093</strain>
    </source>
</reference>
<dbReference type="InterPro" id="IPR036388">
    <property type="entry name" value="WH-like_DNA-bd_sf"/>
</dbReference>
<sequence length="279" mass="30255">MSIVEKLNSPNLKLSKSDHRVLDYIKKNGLNACSAAISEIARSCDVSHATVTRFARKFGFDTLRSFKIALAKELGSDDNQGTFIDSIISNDESCADTSMKLLQINISTLKQTLKDLDLEAVNAVARNISTARRIFFIGIGNSGFAAEDSAYKFARIGIDARAITDSHAIQIQSTLIKPDDLVIAFSNSGTTKEIIYAVNTALHNRSTVVAITSQGGSPLHDLANLVLLYAVRESIIESGSINSKLAVFYIVDLLFAEVIKILGKKAIVTKQKTAMALNL</sequence>
<dbReference type="PROSITE" id="PS51071">
    <property type="entry name" value="HTH_RPIR"/>
    <property type="match status" value="1"/>
</dbReference>
<dbReference type="PROSITE" id="PS51464">
    <property type="entry name" value="SIS"/>
    <property type="match status" value="1"/>
</dbReference>
<dbReference type="PANTHER" id="PTHR30514:SF9">
    <property type="entry name" value="TRANSCRIPTIONAL REGULATOR"/>
    <property type="match status" value="1"/>
</dbReference>
<dbReference type="AlphaFoldDB" id="A0A2X0V770"/>
<dbReference type="RefSeq" id="WP_113744296.1">
    <property type="nucleotide sequence ID" value="NZ_UAPU01000005.1"/>
</dbReference>
<evidence type="ECO:0000313" key="6">
    <source>
        <dbReference type="EMBL" id="SPT70199.1"/>
    </source>
</evidence>
<dbReference type="InterPro" id="IPR000281">
    <property type="entry name" value="HTH_RpiR"/>
</dbReference>
<keyword evidence="2" id="KW-0238">DNA-binding</keyword>
<dbReference type="OrthoDB" id="370421at2"/>
<evidence type="ECO:0000256" key="2">
    <source>
        <dbReference type="ARBA" id="ARBA00023125"/>
    </source>
</evidence>
<dbReference type="InterPro" id="IPR001347">
    <property type="entry name" value="SIS_dom"/>
</dbReference>
<dbReference type="GO" id="GO:0003700">
    <property type="term" value="F:DNA-binding transcription factor activity"/>
    <property type="evidence" value="ECO:0007669"/>
    <property type="project" value="InterPro"/>
</dbReference>
<accession>A0A2X0V770</accession>
<dbReference type="GO" id="GO:0097367">
    <property type="term" value="F:carbohydrate derivative binding"/>
    <property type="evidence" value="ECO:0007669"/>
    <property type="project" value="InterPro"/>
</dbReference>
<dbReference type="Pfam" id="PF01380">
    <property type="entry name" value="SIS"/>
    <property type="match status" value="1"/>
</dbReference>
<dbReference type="CDD" id="cd05013">
    <property type="entry name" value="SIS_RpiR"/>
    <property type="match status" value="1"/>
</dbReference>
<gene>
    <name evidence="6" type="primary">rpiR</name>
    <name evidence="6" type="ORF">NCTC13093_01604</name>
</gene>
<dbReference type="GO" id="GO:0003677">
    <property type="term" value="F:DNA binding"/>
    <property type="evidence" value="ECO:0007669"/>
    <property type="project" value="UniProtKB-KW"/>
</dbReference>
<dbReference type="Gene3D" id="3.40.50.10490">
    <property type="entry name" value="Glucose-6-phosphate isomerase like protein, domain 1"/>
    <property type="match status" value="1"/>
</dbReference>
<dbReference type="InterPro" id="IPR009057">
    <property type="entry name" value="Homeodomain-like_sf"/>
</dbReference>
<dbReference type="GO" id="GO:1901135">
    <property type="term" value="P:carbohydrate derivative metabolic process"/>
    <property type="evidence" value="ECO:0007669"/>
    <property type="project" value="InterPro"/>
</dbReference>
<dbReference type="InterPro" id="IPR046348">
    <property type="entry name" value="SIS_dom_sf"/>
</dbReference>
<name>A0A2X0V770_9GAMM</name>
<evidence type="ECO:0000313" key="7">
    <source>
        <dbReference type="Proteomes" id="UP000250086"/>
    </source>
</evidence>
<evidence type="ECO:0000256" key="3">
    <source>
        <dbReference type="ARBA" id="ARBA00023163"/>
    </source>
</evidence>